<keyword evidence="2" id="KW-1133">Transmembrane helix</keyword>
<gene>
    <name evidence="3" type="ORF">Agub_g13109</name>
</gene>
<evidence type="ECO:0000313" key="4">
    <source>
        <dbReference type="Proteomes" id="UP001054857"/>
    </source>
</evidence>
<feature type="region of interest" description="Disordered" evidence="1">
    <location>
        <begin position="315"/>
        <end position="338"/>
    </location>
</feature>
<dbReference type="Proteomes" id="UP001054857">
    <property type="component" value="Unassembled WGS sequence"/>
</dbReference>
<dbReference type="EMBL" id="BMAR01000042">
    <property type="protein sequence ID" value="GFR50836.1"/>
    <property type="molecule type" value="Genomic_DNA"/>
</dbReference>
<reference evidence="3 4" key="1">
    <citation type="journal article" date="2021" name="Sci. Rep.">
        <title>Genome sequencing of the multicellular alga Astrephomene provides insights into convergent evolution of germ-soma differentiation.</title>
        <authorList>
            <person name="Yamashita S."/>
            <person name="Yamamoto K."/>
            <person name="Matsuzaki R."/>
            <person name="Suzuki S."/>
            <person name="Yamaguchi H."/>
            <person name="Hirooka S."/>
            <person name="Minakuchi Y."/>
            <person name="Miyagishima S."/>
            <person name="Kawachi M."/>
            <person name="Toyoda A."/>
            <person name="Nozaki H."/>
        </authorList>
    </citation>
    <scope>NUCLEOTIDE SEQUENCE [LARGE SCALE GENOMIC DNA]</scope>
    <source>
        <strain evidence="3 4">NIES-4017</strain>
    </source>
</reference>
<comment type="caution">
    <text evidence="3">The sequence shown here is derived from an EMBL/GenBank/DDBJ whole genome shotgun (WGS) entry which is preliminary data.</text>
</comment>
<feature type="region of interest" description="Disordered" evidence="1">
    <location>
        <begin position="368"/>
        <end position="429"/>
    </location>
</feature>
<feature type="transmembrane region" description="Helical" evidence="2">
    <location>
        <begin position="107"/>
        <end position="128"/>
    </location>
</feature>
<sequence>MLGPQIFPEAQPGYVCCTPYYIGVNSIFLPLIPYTLATALHDTHLEVALVLGTAFSGAIILLGPLLKLAGGYRTWPRALELAMLVVNAVLLGVSYPYPDEIAKYHNFISNSIYAAFGVLSIMFGAPFTRQYVREFVPPSAAGHDKVSRAAHVTSGGWILVFVTNTLIYLVPVCRNREQQHSHALNLVFRIILPIFLALFAAIFTRVWPLRVLNHLLRSQGFDAAPPAKMMTNPLAMTRNATALTAMATARGMGYPQQQPMILMAPPQQHHMLQYPQQQQQQQQQQQLMLMQQQQQQATVPAASYGAASATNTATATPAAGGSGFGGQQHYQHHQQLAPVWQQQQQQQLQHTQQEQALQQQLMQQQLQLRMQQQQQQHSAAGAPGPGSGPAGLPPPQQSPHVNYGNYGGSPMPTPGGTGTYIGGSGSRIG</sequence>
<protein>
    <submittedName>
        <fullName evidence="3">Uncharacterized protein</fullName>
    </submittedName>
</protein>
<keyword evidence="4" id="KW-1185">Reference proteome</keyword>
<organism evidence="3 4">
    <name type="scientific">Astrephomene gubernaculifera</name>
    <dbReference type="NCBI Taxonomy" id="47775"/>
    <lineage>
        <taxon>Eukaryota</taxon>
        <taxon>Viridiplantae</taxon>
        <taxon>Chlorophyta</taxon>
        <taxon>core chlorophytes</taxon>
        <taxon>Chlorophyceae</taxon>
        <taxon>CS clade</taxon>
        <taxon>Chlamydomonadales</taxon>
        <taxon>Astrephomenaceae</taxon>
        <taxon>Astrephomene</taxon>
    </lineage>
</organism>
<keyword evidence="2" id="KW-0812">Transmembrane</keyword>
<evidence type="ECO:0000256" key="2">
    <source>
        <dbReference type="SAM" id="Phobius"/>
    </source>
</evidence>
<dbReference type="AlphaFoldDB" id="A0AAD3E3R5"/>
<feature type="transmembrane region" description="Helical" evidence="2">
    <location>
        <begin position="47"/>
        <end position="66"/>
    </location>
</feature>
<proteinExistence type="predicted"/>
<feature type="transmembrane region" description="Helical" evidence="2">
    <location>
        <begin position="190"/>
        <end position="207"/>
    </location>
</feature>
<keyword evidence="2" id="KW-0472">Membrane</keyword>
<accession>A0AAD3E3R5</accession>
<feature type="transmembrane region" description="Helical" evidence="2">
    <location>
        <begin position="149"/>
        <end position="170"/>
    </location>
</feature>
<name>A0AAD3E3R5_9CHLO</name>
<feature type="compositionally biased region" description="Gly residues" evidence="1">
    <location>
        <begin position="415"/>
        <end position="429"/>
    </location>
</feature>
<feature type="transmembrane region" description="Helical" evidence="2">
    <location>
        <begin position="78"/>
        <end position="95"/>
    </location>
</feature>
<evidence type="ECO:0000313" key="3">
    <source>
        <dbReference type="EMBL" id="GFR50836.1"/>
    </source>
</evidence>
<evidence type="ECO:0000256" key="1">
    <source>
        <dbReference type="SAM" id="MobiDB-lite"/>
    </source>
</evidence>
<feature type="compositionally biased region" description="Low complexity" evidence="1">
    <location>
        <begin position="368"/>
        <end position="382"/>
    </location>
</feature>